<reference evidence="11" key="1">
    <citation type="submission" date="2025-08" db="UniProtKB">
        <authorList>
            <consortium name="Ensembl"/>
        </authorList>
    </citation>
    <scope>IDENTIFICATION</scope>
</reference>
<keyword evidence="4 9" id="KW-0929">Antimicrobial</keyword>
<dbReference type="PANTHER" id="PTHR47900">
    <property type="entry name" value="BETA-DEFENSIN 131A"/>
    <property type="match status" value="1"/>
</dbReference>
<sequence length="70" mass="8158">MRVLFFIFGVLALLSTVPQGRSSVFNAQCCGKYYNCRLKCNADEYAMRYCADKTICCRLKKIKFRGQTKW</sequence>
<keyword evidence="7 9" id="KW-0044">Antibiotic</keyword>
<evidence type="ECO:0000256" key="3">
    <source>
        <dbReference type="ARBA" id="ARBA00022525"/>
    </source>
</evidence>
<evidence type="ECO:0000256" key="2">
    <source>
        <dbReference type="ARBA" id="ARBA00007371"/>
    </source>
</evidence>
<evidence type="ECO:0000256" key="5">
    <source>
        <dbReference type="ARBA" id="ARBA00022729"/>
    </source>
</evidence>
<evidence type="ECO:0000256" key="6">
    <source>
        <dbReference type="ARBA" id="ARBA00022940"/>
    </source>
</evidence>
<feature type="domain" description="Beta-defensin" evidence="10">
    <location>
        <begin position="29"/>
        <end position="57"/>
    </location>
</feature>
<organism evidence="11 12">
    <name type="scientific">Aotus nancymaae</name>
    <name type="common">Ma's night monkey</name>
    <dbReference type="NCBI Taxonomy" id="37293"/>
    <lineage>
        <taxon>Eukaryota</taxon>
        <taxon>Metazoa</taxon>
        <taxon>Chordata</taxon>
        <taxon>Craniata</taxon>
        <taxon>Vertebrata</taxon>
        <taxon>Euteleostomi</taxon>
        <taxon>Mammalia</taxon>
        <taxon>Eutheria</taxon>
        <taxon>Euarchontoglires</taxon>
        <taxon>Primates</taxon>
        <taxon>Haplorrhini</taxon>
        <taxon>Platyrrhini</taxon>
        <taxon>Aotidae</taxon>
        <taxon>Aotus</taxon>
    </lineage>
</organism>
<dbReference type="GO" id="GO:0005615">
    <property type="term" value="C:extracellular space"/>
    <property type="evidence" value="ECO:0007669"/>
    <property type="project" value="TreeGrafter"/>
</dbReference>
<evidence type="ECO:0000313" key="11">
    <source>
        <dbReference type="Ensembl" id="ENSANAP00000007197.1"/>
    </source>
</evidence>
<accession>A0A2K5CEF2</accession>
<protein>
    <recommendedName>
        <fullName evidence="9">Beta-defensin</fullName>
    </recommendedName>
</protein>
<evidence type="ECO:0000256" key="4">
    <source>
        <dbReference type="ARBA" id="ARBA00022529"/>
    </source>
</evidence>
<keyword evidence="12" id="KW-1185">Reference proteome</keyword>
<evidence type="ECO:0000256" key="9">
    <source>
        <dbReference type="RuleBase" id="RU231113"/>
    </source>
</evidence>
<dbReference type="STRING" id="37293.ENSANAP00000007197"/>
<dbReference type="InterPro" id="IPR025933">
    <property type="entry name" value="Beta_defensin_dom"/>
</dbReference>
<keyword evidence="3 9" id="KW-0964">Secreted</keyword>
<dbReference type="PANTHER" id="PTHR47900:SF1">
    <property type="entry name" value="BETA-DEFENSIN 131A"/>
    <property type="match status" value="1"/>
</dbReference>
<evidence type="ECO:0000256" key="1">
    <source>
        <dbReference type="ARBA" id="ARBA00004613"/>
    </source>
</evidence>
<comment type="subcellular location">
    <subcellularLocation>
        <location evidence="1 9">Secreted</location>
    </subcellularLocation>
</comment>
<evidence type="ECO:0000256" key="8">
    <source>
        <dbReference type="ARBA" id="ARBA00023157"/>
    </source>
</evidence>
<reference evidence="11" key="2">
    <citation type="submission" date="2025-09" db="UniProtKB">
        <authorList>
            <consortium name="Ensembl"/>
        </authorList>
    </citation>
    <scope>IDENTIFICATION</scope>
</reference>
<dbReference type="OMA" id="ICCKLKY"/>
<comment type="similarity">
    <text evidence="2 9">Belongs to the beta-defensin family.</text>
</comment>
<evidence type="ECO:0000259" key="10">
    <source>
        <dbReference type="Pfam" id="PF13841"/>
    </source>
</evidence>
<dbReference type="GO" id="GO:0045087">
    <property type="term" value="P:innate immune response"/>
    <property type="evidence" value="ECO:0007669"/>
    <property type="project" value="InterPro"/>
</dbReference>
<evidence type="ECO:0000313" key="12">
    <source>
        <dbReference type="Proteomes" id="UP000233020"/>
    </source>
</evidence>
<dbReference type="Proteomes" id="UP000233020">
    <property type="component" value="Unplaced"/>
</dbReference>
<dbReference type="AlphaFoldDB" id="A0A2K5CEF2"/>
<dbReference type="GO" id="GO:0042742">
    <property type="term" value="P:defense response to bacterium"/>
    <property type="evidence" value="ECO:0007669"/>
    <property type="project" value="UniProtKB-UniRule"/>
</dbReference>
<feature type="chain" id="PRO_5014209968" description="Beta-defensin" evidence="9">
    <location>
        <begin position="23"/>
        <end position="70"/>
    </location>
</feature>
<comment type="function">
    <text evidence="9">Has antibacterial activity.</text>
</comment>
<name>A0A2K5CEF2_AOTNA</name>
<dbReference type="Ensembl" id="ENSANAT00000024973.1">
    <property type="protein sequence ID" value="ENSANAP00000007197.1"/>
    <property type="gene ID" value="ENSANAG00000021673.1"/>
</dbReference>
<keyword evidence="5 9" id="KW-0732">Signal</keyword>
<dbReference type="OrthoDB" id="9524787at2759"/>
<dbReference type="Pfam" id="PF13841">
    <property type="entry name" value="Defensin_beta_2"/>
    <property type="match status" value="1"/>
</dbReference>
<feature type="signal peptide" evidence="9">
    <location>
        <begin position="1"/>
        <end position="22"/>
    </location>
</feature>
<keyword evidence="8" id="KW-1015">Disulfide bond</keyword>
<evidence type="ECO:0000256" key="7">
    <source>
        <dbReference type="ARBA" id="ARBA00023022"/>
    </source>
</evidence>
<proteinExistence type="inferred from homology"/>
<dbReference type="GeneTree" id="ENSGT00390000001538"/>
<keyword evidence="6 9" id="KW-0211">Defensin</keyword>